<dbReference type="AlphaFoldDB" id="A0A1E3WRF1"/>
<name>A0A1E3WRF1_9VIBR</name>
<dbReference type="Proteomes" id="UP000095131">
    <property type="component" value="Unassembled WGS sequence"/>
</dbReference>
<dbReference type="OrthoDB" id="5592950at2"/>
<gene>
    <name evidence="3" type="ORF">VSF3289_02642</name>
</gene>
<dbReference type="Pfam" id="PF18914">
    <property type="entry name" value="DUF5666"/>
    <property type="match status" value="3"/>
</dbReference>
<organism evidence="3 4">
    <name type="scientific">Vibrio scophthalmi</name>
    <dbReference type="NCBI Taxonomy" id="45658"/>
    <lineage>
        <taxon>Bacteria</taxon>
        <taxon>Pseudomonadati</taxon>
        <taxon>Pseudomonadota</taxon>
        <taxon>Gammaproteobacteria</taxon>
        <taxon>Vibrionales</taxon>
        <taxon>Vibrionaceae</taxon>
        <taxon>Vibrio</taxon>
    </lineage>
</organism>
<dbReference type="InterPro" id="IPR043724">
    <property type="entry name" value="DUF5666"/>
</dbReference>
<comment type="caution">
    <text evidence="3">The sequence shown here is derived from an EMBL/GenBank/DDBJ whole genome shotgun (WGS) entry which is preliminary data.</text>
</comment>
<feature type="region of interest" description="Disordered" evidence="1">
    <location>
        <begin position="20"/>
        <end position="42"/>
    </location>
</feature>
<evidence type="ECO:0000313" key="3">
    <source>
        <dbReference type="EMBL" id="ODS12345.1"/>
    </source>
</evidence>
<evidence type="ECO:0000313" key="4">
    <source>
        <dbReference type="Proteomes" id="UP000095131"/>
    </source>
</evidence>
<sequence>MKKLVLVSLLGAILAGCGGGGGSDDKSDNNSNHRPNAAQGTIERVSGNVITVNGHQYDVASVNYLAGDENVALSTTQLSPGMLVALSPNPTRAVGQHVQLEPTIAGIITITNKDSGQFTVNGVALTFPKLSALVEQGHIRSGDWVMVSSLPTATDGYKVLSVVKFENEILKNHFEIEGTISNLDKTNLRFNLGAALTVIYTQNSVEGGELANGLWVEVEGKVIGNTINATEVEIETYDDIDNDTEIEGLLTWVANDKSAFELNYRGRFNVTAQTRFEDGNKNHLVQGTMIEVTTGTNNTALEIEFDNDNDDSNSWNGNDIDIEGTVNSIDETNMSFTIGSRNIDTIYVNRFTEFDDGLTFRSLTQQEVEVEASIVNGQYIASEIERLD</sequence>
<dbReference type="PATRIC" id="fig|45658.8.peg.2634"/>
<dbReference type="PROSITE" id="PS51257">
    <property type="entry name" value="PROKAR_LIPOPROTEIN"/>
    <property type="match status" value="1"/>
</dbReference>
<evidence type="ECO:0000256" key="1">
    <source>
        <dbReference type="SAM" id="MobiDB-lite"/>
    </source>
</evidence>
<feature type="domain" description="DUF5666" evidence="2">
    <location>
        <begin position="177"/>
        <end position="233"/>
    </location>
</feature>
<feature type="domain" description="DUF5666" evidence="2">
    <location>
        <begin position="323"/>
        <end position="385"/>
    </location>
</feature>
<dbReference type="RefSeq" id="WP_069447096.1">
    <property type="nucleotide sequence ID" value="NZ_MDCJ01000002.1"/>
</dbReference>
<protein>
    <recommendedName>
        <fullName evidence="2">DUF5666 domain-containing protein</fullName>
    </recommendedName>
</protein>
<evidence type="ECO:0000259" key="2">
    <source>
        <dbReference type="Pfam" id="PF18914"/>
    </source>
</evidence>
<accession>A0A1E3WRF1</accession>
<reference evidence="3 4" key="1">
    <citation type="submission" date="2016-08" db="EMBL/GenBank/DDBJ databases">
        <title>Genome sequencing of Vibrio scophthalmi strain FP3289, an isolated from Paralichthys olivaceus.</title>
        <authorList>
            <person name="Han H.-J."/>
        </authorList>
    </citation>
    <scope>NUCLEOTIDE SEQUENCE [LARGE SCALE GENOMIC DNA]</scope>
    <source>
        <strain evidence="3 4">FP3289</strain>
    </source>
</reference>
<dbReference type="EMBL" id="MDCJ01000002">
    <property type="protein sequence ID" value="ODS12345.1"/>
    <property type="molecule type" value="Genomic_DNA"/>
</dbReference>
<proteinExistence type="predicted"/>
<feature type="domain" description="DUF5666" evidence="2">
    <location>
        <begin position="247"/>
        <end position="293"/>
    </location>
</feature>